<evidence type="ECO:0000256" key="1">
    <source>
        <dbReference type="SAM" id="MobiDB-lite"/>
    </source>
</evidence>
<evidence type="ECO:0000259" key="2">
    <source>
        <dbReference type="Pfam" id="PF04717"/>
    </source>
</evidence>
<name>A0A381C5Y2_9ENTR</name>
<protein>
    <submittedName>
        <fullName evidence="3">Phage P2 baseplate assembly protein gpV</fullName>
    </submittedName>
</protein>
<dbReference type="InterPro" id="IPR006531">
    <property type="entry name" value="Gp5/Vgr_OB"/>
</dbReference>
<sequence length="226" mass="23692">MSADYTLADLSRRVSQMLRRGTIHSVQAKPPRCRVSFGTDPLSGEEHKTDWLLWFAHADSERQDWSMPAVGAPALVLSVGGEPTGGIVFSGLLTDDQTPPSDNPNQHVTKYSDGATVMYDSSAHQATVTLPDGGKVTVVAAGGILLQGDTTVDGNFTVTGDSKVDGNSKVDGKSDVDGDIIAGGDIKDKGGASGSVQQIRETFDDHDHPENGDGGGTTSPPNQKMN</sequence>
<dbReference type="InterPro" id="IPR037026">
    <property type="entry name" value="Vgr_OB-fold_dom_sf"/>
</dbReference>
<accession>A0A381C5Y2</accession>
<dbReference type="Proteomes" id="UP000255528">
    <property type="component" value="Unassembled WGS sequence"/>
</dbReference>
<dbReference type="NCBIfam" id="TIGR01644">
    <property type="entry name" value="phage_P2_V"/>
    <property type="match status" value="1"/>
</dbReference>
<feature type="domain" description="Gp5/Type VI secretion system Vgr protein OB-fold" evidence="2">
    <location>
        <begin position="19"/>
        <end position="92"/>
    </location>
</feature>
<organism evidence="3 4">
    <name type="scientific">Buttiauxella agrestis</name>
    <dbReference type="NCBI Taxonomy" id="82977"/>
    <lineage>
        <taxon>Bacteria</taxon>
        <taxon>Pseudomonadati</taxon>
        <taxon>Pseudomonadota</taxon>
        <taxon>Gammaproteobacteria</taxon>
        <taxon>Enterobacterales</taxon>
        <taxon>Enterobacteriaceae</taxon>
        <taxon>Buttiauxella</taxon>
    </lineage>
</organism>
<feature type="compositionally biased region" description="Basic and acidic residues" evidence="1">
    <location>
        <begin position="201"/>
        <end position="211"/>
    </location>
</feature>
<proteinExistence type="predicted"/>
<feature type="region of interest" description="Disordered" evidence="1">
    <location>
        <begin position="160"/>
        <end position="226"/>
    </location>
</feature>
<evidence type="ECO:0000313" key="3">
    <source>
        <dbReference type="EMBL" id="SUW63295.1"/>
    </source>
</evidence>
<dbReference type="Gene3D" id="6.20.150.10">
    <property type="match status" value="1"/>
</dbReference>
<dbReference type="Gene3D" id="2.40.50.230">
    <property type="entry name" value="Gp5 N-terminal domain"/>
    <property type="match status" value="1"/>
</dbReference>
<reference evidence="3 4" key="1">
    <citation type="submission" date="2018-06" db="EMBL/GenBank/DDBJ databases">
        <authorList>
            <consortium name="Pathogen Informatics"/>
            <person name="Doyle S."/>
        </authorList>
    </citation>
    <scope>NUCLEOTIDE SEQUENCE [LARGE SCALE GENOMIC DNA]</scope>
    <source>
        <strain evidence="3 4">NCTC12119</strain>
    </source>
</reference>
<dbReference type="AlphaFoldDB" id="A0A381C5Y2"/>
<feature type="compositionally biased region" description="Basic and acidic residues" evidence="1">
    <location>
        <begin position="162"/>
        <end position="176"/>
    </location>
</feature>
<dbReference type="EMBL" id="UIGI01000001">
    <property type="protein sequence ID" value="SUW63295.1"/>
    <property type="molecule type" value="Genomic_DNA"/>
</dbReference>
<gene>
    <name evidence="3" type="ORF">NCTC12119_01782</name>
</gene>
<dbReference type="InterPro" id="IPR013046">
    <property type="entry name" value="GpV/Gp45"/>
</dbReference>
<evidence type="ECO:0000313" key="4">
    <source>
        <dbReference type="Proteomes" id="UP000255528"/>
    </source>
</evidence>
<dbReference type="Pfam" id="PF04717">
    <property type="entry name" value="Phage_base_V"/>
    <property type="match status" value="1"/>
</dbReference>
<dbReference type="RefSeq" id="WP_115628055.1">
    <property type="nucleotide sequence ID" value="NZ_UIGI01000001.1"/>
</dbReference>